<reference evidence="1 2" key="1">
    <citation type="submission" date="2017-11" db="EMBL/GenBank/DDBJ databases">
        <title>De-novo sequencing of pomegranate (Punica granatum L.) genome.</title>
        <authorList>
            <person name="Akparov Z."/>
            <person name="Amiraslanov A."/>
            <person name="Hajiyeva S."/>
            <person name="Abbasov M."/>
            <person name="Kaur K."/>
            <person name="Hamwieh A."/>
            <person name="Solovyev V."/>
            <person name="Salamov A."/>
            <person name="Braich B."/>
            <person name="Kosarev P."/>
            <person name="Mahmoud A."/>
            <person name="Hajiyev E."/>
            <person name="Babayeva S."/>
            <person name="Izzatullayeva V."/>
            <person name="Mammadov A."/>
            <person name="Mammadov A."/>
            <person name="Sharifova S."/>
            <person name="Ojaghi J."/>
            <person name="Eynullazada K."/>
            <person name="Bayramov B."/>
            <person name="Abdulazimova A."/>
            <person name="Shahmuradov I."/>
        </authorList>
    </citation>
    <scope>NUCLEOTIDE SEQUENCE [LARGE SCALE GENOMIC DNA]</scope>
    <source>
        <strain evidence="2">cv. AG2017</strain>
        <tissue evidence="1">Leaf</tissue>
    </source>
</reference>
<comment type="caution">
    <text evidence="1">The sequence shown here is derived from an EMBL/GenBank/DDBJ whole genome shotgun (WGS) entry which is preliminary data.</text>
</comment>
<evidence type="ECO:0000313" key="1">
    <source>
        <dbReference type="EMBL" id="PKI49923.1"/>
    </source>
</evidence>
<dbReference type="EMBL" id="PGOL01002175">
    <property type="protein sequence ID" value="PKI49923.1"/>
    <property type="molecule type" value="Genomic_DNA"/>
</dbReference>
<evidence type="ECO:0000313" key="2">
    <source>
        <dbReference type="Proteomes" id="UP000233551"/>
    </source>
</evidence>
<proteinExistence type="predicted"/>
<sequence length="203" mass="22312">MVIPYVEVLGANGINPWSSVLNLDFLFEVVSSSFQVHFVLLGAQSCARLLSRADAHARAPRLLQRAHPLLQRARPRSRSPALPLARLCPSANARALQHPAARSSIPTVNARALEHPSLYLAESPDSPALLRLFPRISRLGNLVESDLGHGILAFSKLRRPRTSWTYSGLCAPKFNLVGARMREAYATRFGSIHLPVGMRDGHT</sequence>
<keyword evidence="2" id="KW-1185">Reference proteome</keyword>
<protein>
    <submittedName>
        <fullName evidence="1">Uncharacterized protein</fullName>
    </submittedName>
</protein>
<organism evidence="1 2">
    <name type="scientific">Punica granatum</name>
    <name type="common">Pomegranate</name>
    <dbReference type="NCBI Taxonomy" id="22663"/>
    <lineage>
        <taxon>Eukaryota</taxon>
        <taxon>Viridiplantae</taxon>
        <taxon>Streptophyta</taxon>
        <taxon>Embryophyta</taxon>
        <taxon>Tracheophyta</taxon>
        <taxon>Spermatophyta</taxon>
        <taxon>Magnoliopsida</taxon>
        <taxon>eudicotyledons</taxon>
        <taxon>Gunneridae</taxon>
        <taxon>Pentapetalae</taxon>
        <taxon>rosids</taxon>
        <taxon>malvids</taxon>
        <taxon>Myrtales</taxon>
        <taxon>Lythraceae</taxon>
        <taxon>Punica</taxon>
    </lineage>
</organism>
<dbReference type="Proteomes" id="UP000233551">
    <property type="component" value="Unassembled WGS sequence"/>
</dbReference>
<name>A0A2I0J1M5_PUNGR</name>
<accession>A0A2I0J1M5</accession>
<gene>
    <name evidence="1" type="ORF">CRG98_029707</name>
</gene>
<dbReference type="AlphaFoldDB" id="A0A2I0J1M5"/>